<feature type="domain" description="Glycosyltransferase subfamily 4-like N-terminal" evidence="3">
    <location>
        <begin position="87"/>
        <end position="164"/>
    </location>
</feature>
<organism evidence="4 5">
    <name type="scientific">Persicobacter psychrovividus</name>
    <dbReference type="NCBI Taxonomy" id="387638"/>
    <lineage>
        <taxon>Bacteria</taxon>
        <taxon>Pseudomonadati</taxon>
        <taxon>Bacteroidota</taxon>
        <taxon>Cytophagia</taxon>
        <taxon>Cytophagales</taxon>
        <taxon>Persicobacteraceae</taxon>
        <taxon>Persicobacter</taxon>
    </lineage>
</organism>
<dbReference type="Pfam" id="PF00534">
    <property type="entry name" value="Glycos_transf_1"/>
    <property type="match status" value="1"/>
</dbReference>
<dbReference type="SUPFAM" id="SSF53756">
    <property type="entry name" value="UDP-Glycosyltransferase/glycogen phosphorylase"/>
    <property type="match status" value="1"/>
</dbReference>
<sequence length="344" mass="38009">MDVFLGSEEYIEMGGLVSPVFLFRAKRAGGNSIEELFSTIVGGLNNPAKVVNIPHVGASFKALFKNIIFGKRLKGQVFHITGDVQYMALGTGRNTVLTVHDVGSALQGNVLKWFLIKLLWFWLPSLIVRKITVISEFSKGELLEIIPWARHKVQVIPNPVDYERCMIYTRQEPTKFTLLLVGTKPNKNLEKTIEALKGLDVHLNIIGSLTEVQQSLLTATHLTFDNYVNISYDEVLGLYARSSLLCFASTYEGFGMPIIEAQAIGIPVITSNVASMPEVAGDSAILVDPLNVGEIREAVLLVKNNPSKAQELVAKGRVNVERFKLANIVAQYEAVYEEVYNGKA</sequence>
<evidence type="ECO:0000313" key="5">
    <source>
        <dbReference type="Proteomes" id="UP001354989"/>
    </source>
</evidence>
<dbReference type="EMBL" id="AP025292">
    <property type="protein sequence ID" value="BDC98612.1"/>
    <property type="molecule type" value="Genomic_DNA"/>
</dbReference>
<accession>A0ABM7VCJ2</accession>
<proteinExistence type="predicted"/>
<reference evidence="4 5" key="1">
    <citation type="submission" date="2021-12" db="EMBL/GenBank/DDBJ databases">
        <title>Genome sequencing of bacteria with rrn-lacking chromosome and rrn-plasmid.</title>
        <authorList>
            <person name="Anda M."/>
            <person name="Iwasaki W."/>
        </authorList>
    </citation>
    <scope>NUCLEOTIDE SEQUENCE [LARGE SCALE GENOMIC DNA]</scope>
    <source>
        <strain evidence="4 5">NBRC 101262</strain>
    </source>
</reference>
<dbReference type="Gene3D" id="3.40.50.2000">
    <property type="entry name" value="Glycogen Phosphorylase B"/>
    <property type="match status" value="2"/>
</dbReference>
<dbReference type="RefSeq" id="WP_338397771.1">
    <property type="nucleotide sequence ID" value="NZ_AP025292.1"/>
</dbReference>
<feature type="domain" description="Glycosyl transferase family 1" evidence="2">
    <location>
        <begin position="177"/>
        <end position="317"/>
    </location>
</feature>
<dbReference type="InterPro" id="IPR028098">
    <property type="entry name" value="Glyco_trans_4-like_N"/>
</dbReference>
<dbReference type="Pfam" id="PF13439">
    <property type="entry name" value="Glyco_transf_4"/>
    <property type="match status" value="1"/>
</dbReference>
<dbReference type="CDD" id="cd03809">
    <property type="entry name" value="GT4_MtfB-like"/>
    <property type="match status" value="1"/>
</dbReference>
<evidence type="ECO:0000313" key="4">
    <source>
        <dbReference type="EMBL" id="BDC98612.1"/>
    </source>
</evidence>
<protein>
    <recommendedName>
        <fullName evidence="6">Glycosyltransferase involved in cell wall biosynthesis</fullName>
    </recommendedName>
</protein>
<keyword evidence="5" id="KW-1185">Reference proteome</keyword>
<dbReference type="PANTHER" id="PTHR46401:SF2">
    <property type="entry name" value="GLYCOSYLTRANSFERASE WBBK-RELATED"/>
    <property type="match status" value="1"/>
</dbReference>
<evidence type="ECO:0000259" key="3">
    <source>
        <dbReference type="Pfam" id="PF13439"/>
    </source>
</evidence>
<keyword evidence="1" id="KW-0808">Transferase</keyword>
<evidence type="ECO:0000256" key="1">
    <source>
        <dbReference type="ARBA" id="ARBA00022679"/>
    </source>
</evidence>
<evidence type="ECO:0000259" key="2">
    <source>
        <dbReference type="Pfam" id="PF00534"/>
    </source>
</evidence>
<dbReference type="InterPro" id="IPR001296">
    <property type="entry name" value="Glyco_trans_1"/>
</dbReference>
<gene>
    <name evidence="4" type="ORF">PEPS_08930</name>
</gene>
<dbReference type="Proteomes" id="UP001354989">
    <property type="component" value="Chromosome"/>
</dbReference>
<dbReference type="PANTHER" id="PTHR46401">
    <property type="entry name" value="GLYCOSYLTRANSFERASE WBBK-RELATED"/>
    <property type="match status" value="1"/>
</dbReference>
<name>A0ABM7VCJ2_9BACT</name>
<evidence type="ECO:0008006" key="6">
    <source>
        <dbReference type="Google" id="ProtNLM"/>
    </source>
</evidence>